<dbReference type="InterPro" id="IPR003961">
    <property type="entry name" value="FN3_dom"/>
</dbReference>
<dbReference type="SUPFAM" id="SSF49265">
    <property type="entry name" value="Fibronectin type III"/>
    <property type="match status" value="2"/>
</dbReference>
<keyword evidence="3" id="KW-0624">Polysaccharide degradation</keyword>
<dbReference type="InterPro" id="IPR008965">
    <property type="entry name" value="CBM2/CBM3_carb-bd_dom_sf"/>
</dbReference>
<dbReference type="PROSITE" id="PS51173">
    <property type="entry name" value="CBM2"/>
    <property type="match status" value="1"/>
</dbReference>
<evidence type="ECO:0000313" key="8">
    <source>
        <dbReference type="Proteomes" id="UP000479526"/>
    </source>
</evidence>
<dbReference type="CDD" id="cd00063">
    <property type="entry name" value="FN3"/>
    <property type="match status" value="1"/>
</dbReference>
<reference evidence="7 8" key="1">
    <citation type="submission" date="2020-01" db="EMBL/GenBank/DDBJ databases">
        <title>Herbidospora sp. NEAU-GS84 nov., a novel actinomycete isolated from soil.</title>
        <authorList>
            <person name="Han L."/>
        </authorList>
    </citation>
    <scope>NUCLEOTIDE SEQUENCE [LARGE SCALE GENOMIC DNA]</scope>
    <source>
        <strain evidence="7 8">NEAU-GS84</strain>
    </source>
</reference>
<keyword evidence="2" id="KW-0378">Hydrolase</keyword>
<name>A0A7C9JFZ5_9ACTN</name>
<evidence type="ECO:0000256" key="1">
    <source>
        <dbReference type="ARBA" id="ARBA00023277"/>
    </source>
</evidence>
<dbReference type="SUPFAM" id="SSF49384">
    <property type="entry name" value="Carbohydrate-binding domain"/>
    <property type="match status" value="1"/>
</dbReference>
<feature type="chain" id="PRO_5028836645" description="CBM2 domain-containing protein" evidence="5">
    <location>
        <begin position="24"/>
        <end position="352"/>
    </location>
</feature>
<feature type="region of interest" description="Disordered" evidence="4">
    <location>
        <begin position="124"/>
        <end position="147"/>
    </location>
</feature>
<organism evidence="7 8">
    <name type="scientific">Herbidospora solisilvae</name>
    <dbReference type="NCBI Taxonomy" id="2696284"/>
    <lineage>
        <taxon>Bacteria</taxon>
        <taxon>Bacillati</taxon>
        <taxon>Actinomycetota</taxon>
        <taxon>Actinomycetes</taxon>
        <taxon>Streptosporangiales</taxon>
        <taxon>Streptosporangiaceae</taxon>
        <taxon>Herbidospora</taxon>
    </lineage>
</organism>
<keyword evidence="1" id="KW-0119">Carbohydrate metabolism</keyword>
<dbReference type="InterPro" id="IPR013783">
    <property type="entry name" value="Ig-like_fold"/>
</dbReference>
<dbReference type="GO" id="GO:0030247">
    <property type="term" value="F:polysaccharide binding"/>
    <property type="evidence" value="ECO:0007669"/>
    <property type="project" value="UniProtKB-UniRule"/>
</dbReference>
<keyword evidence="5" id="KW-0732">Signal</keyword>
<dbReference type="RefSeq" id="WP_161482797.1">
    <property type="nucleotide sequence ID" value="NZ_WXEW01000009.1"/>
</dbReference>
<dbReference type="InterPro" id="IPR036116">
    <property type="entry name" value="FN3_sf"/>
</dbReference>
<keyword evidence="2" id="KW-0326">Glycosidase</keyword>
<dbReference type="Proteomes" id="UP000479526">
    <property type="component" value="Unassembled WGS sequence"/>
</dbReference>
<dbReference type="GO" id="GO:0004553">
    <property type="term" value="F:hydrolase activity, hydrolyzing O-glycosyl compounds"/>
    <property type="evidence" value="ECO:0007669"/>
    <property type="project" value="InterPro"/>
</dbReference>
<evidence type="ECO:0000259" key="6">
    <source>
        <dbReference type="PROSITE" id="PS51173"/>
    </source>
</evidence>
<dbReference type="Gene3D" id="2.60.40.10">
    <property type="entry name" value="Immunoglobulins"/>
    <property type="match status" value="2"/>
</dbReference>
<dbReference type="Gene3D" id="2.60.40.290">
    <property type="match status" value="1"/>
</dbReference>
<feature type="domain" description="CBM2" evidence="6">
    <location>
        <begin position="242"/>
        <end position="352"/>
    </location>
</feature>
<comment type="caution">
    <text evidence="7">The sequence shown here is derived from an EMBL/GenBank/DDBJ whole genome shotgun (WGS) entry which is preliminary data.</text>
</comment>
<sequence length="352" mass="36627">MKARLALIAGALLAITGSLPAYAADTTPPTRPTGLIPCPPPSAPGQQYGYASICWQPATDDAGPVAKYELYVLEATGFRLATTTTGTIAGTTGVRGRGYTLYVMAVDLSGNRSAPSDFITVTATTGMQPSPTPTPSPLADETPPSQPGNVRDNCVFDFPGAGFCWNASTDDVGVTAYDVYRESPLYGWVKAGTTTQTFFIETGLVTGQYYNYTVVARDAAGNVSRPSAVTPVLARPGFPTPTPTPPTTCEVTYNTSGWGTGMSSWMTLKNTGTTPVAAWTLRFTFPDAGQEVTQGYSATWSQAGPAVTAANLPWNAEIRPGAVVHLGFTGAHAGANPKPSAFTLNGSECAVG</sequence>
<accession>A0A7C9JFZ5</accession>
<dbReference type="InterPro" id="IPR012291">
    <property type="entry name" value="CBM2_carb-bd_dom_sf"/>
</dbReference>
<dbReference type="InterPro" id="IPR001919">
    <property type="entry name" value="CBD2"/>
</dbReference>
<dbReference type="SMART" id="SM00637">
    <property type="entry name" value="CBD_II"/>
    <property type="match status" value="1"/>
</dbReference>
<dbReference type="GO" id="GO:0000272">
    <property type="term" value="P:polysaccharide catabolic process"/>
    <property type="evidence" value="ECO:0007669"/>
    <property type="project" value="UniProtKB-KW"/>
</dbReference>
<dbReference type="AlphaFoldDB" id="A0A7C9JFZ5"/>
<evidence type="ECO:0000256" key="3">
    <source>
        <dbReference type="ARBA" id="ARBA00023326"/>
    </source>
</evidence>
<evidence type="ECO:0000256" key="5">
    <source>
        <dbReference type="SAM" id="SignalP"/>
    </source>
</evidence>
<dbReference type="EMBL" id="WXEW01000009">
    <property type="protein sequence ID" value="NAS25761.1"/>
    <property type="molecule type" value="Genomic_DNA"/>
</dbReference>
<evidence type="ECO:0000313" key="7">
    <source>
        <dbReference type="EMBL" id="NAS25761.1"/>
    </source>
</evidence>
<evidence type="ECO:0000256" key="4">
    <source>
        <dbReference type="SAM" id="MobiDB-lite"/>
    </source>
</evidence>
<feature type="signal peptide" evidence="5">
    <location>
        <begin position="1"/>
        <end position="23"/>
    </location>
</feature>
<proteinExistence type="predicted"/>
<keyword evidence="8" id="KW-1185">Reference proteome</keyword>
<evidence type="ECO:0000256" key="2">
    <source>
        <dbReference type="ARBA" id="ARBA00023295"/>
    </source>
</evidence>
<protein>
    <recommendedName>
        <fullName evidence="6">CBM2 domain-containing protein</fullName>
    </recommendedName>
</protein>
<dbReference type="Pfam" id="PF00553">
    <property type="entry name" value="CBM_2"/>
    <property type="match status" value="1"/>
</dbReference>
<gene>
    <name evidence="7" type="ORF">GT755_29280</name>
</gene>